<keyword evidence="5" id="KW-0813">Transport</keyword>
<evidence type="ECO:0000259" key="14">
    <source>
        <dbReference type="PROSITE" id="PS51377"/>
    </source>
</evidence>
<evidence type="ECO:0000313" key="16">
    <source>
        <dbReference type="Proteomes" id="UP000001646"/>
    </source>
</evidence>
<evidence type="ECO:0000256" key="4">
    <source>
        <dbReference type="ARBA" id="ARBA00010956"/>
    </source>
</evidence>
<evidence type="ECO:0000256" key="11">
    <source>
        <dbReference type="ARBA" id="ARBA00023203"/>
    </source>
</evidence>
<dbReference type="GO" id="GO:0008017">
    <property type="term" value="F:microtubule binding"/>
    <property type="evidence" value="ECO:0000318"/>
    <property type="project" value="GO_Central"/>
</dbReference>
<dbReference type="PANTHER" id="PTHR21345:SF9">
    <property type="entry name" value="KIND DOMAIN-CONTAINING PROTEIN"/>
    <property type="match status" value="1"/>
</dbReference>
<dbReference type="GO" id="GO:0048193">
    <property type="term" value="P:Golgi vesicle transport"/>
    <property type="evidence" value="ECO:0000318"/>
    <property type="project" value="GO_Central"/>
</dbReference>
<sequence>MVGGKNSSNGDLTKISLAEFLSYYEQPINEEQAWAICFQSCYKMKQILDQGLDSVSHMTILDIDNLYIHSDGSVSFNLQHDIENHISLEPNDALEDKMTELLGMLIYKALDWGIESNMERELSEDLEKLIRFMVKLNTGTTKATIAFQDVIKICEDHFLEPSKAASHYTGICKLLFAEYSECQKLMFTIQSCKEVLREMDMEDHTEPQKVDLWQGVLGDVQKGVKLQTARKQLPHKPLPNEGLQLSYSAVLDDIKNKRYVLHKASVRKRKERPYQKLSLHDQLMMEVKNPPMLRPTLTERSHSYRKENCQKFVLNSPSASIFSEQKSSTLHISNAKKLRLDCTTSGPESKSLPIYNQKTYTAVSLPTIADLMGTRYSEMKNSIQTDLCISSRAQVCPVCRNQYFIWPYMCHLCSSVICQDCCIKISMPVRHCIRLPLNFFEVIRLTKKEYLVQKDQKTAQLLYAVEHWDSTRVPLVLEPHCVLPPLSSLTKSMMDWPFMDICTKCEQYLLKILYQQSSCTKRSVLSTVLE</sequence>
<keyword evidence="11" id="KW-0009">Actin-binding</keyword>
<evidence type="ECO:0000256" key="9">
    <source>
        <dbReference type="ARBA" id="ARBA00022927"/>
    </source>
</evidence>
<keyword evidence="12" id="KW-0206">Cytoskeleton</keyword>
<evidence type="ECO:0000256" key="7">
    <source>
        <dbReference type="ARBA" id="ARBA00022490"/>
    </source>
</evidence>
<comment type="similarity">
    <text evidence="4">Belongs to the spire family.</text>
</comment>
<dbReference type="PANTHER" id="PTHR21345">
    <property type="entry name" value="SPIRE"/>
    <property type="match status" value="1"/>
</dbReference>
<dbReference type="GO" id="GO:0005886">
    <property type="term" value="C:plasma membrane"/>
    <property type="evidence" value="ECO:0007669"/>
    <property type="project" value="UniProtKB-SubCell"/>
</dbReference>
<dbReference type="GO" id="GO:0005856">
    <property type="term" value="C:cytoskeleton"/>
    <property type="evidence" value="ECO:0007669"/>
    <property type="project" value="UniProtKB-SubCell"/>
</dbReference>
<dbReference type="Gene3D" id="1.10.510.10">
    <property type="entry name" value="Transferase(Phosphotransferase) domain 1"/>
    <property type="match status" value="1"/>
</dbReference>
<evidence type="ECO:0000256" key="8">
    <source>
        <dbReference type="ARBA" id="ARBA00022737"/>
    </source>
</evidence>
<keyword evidence="7" id="KW-0963">Cytoplasm</keyword>
<reference evidence="15 16" key="1">
    <citation type="submission" date="2009-12" db="EMBL/GenBank/DDBJ databases">
        <title>The Genome Sequence of Anolis carolinensis (Green Anole Lizard).</title>
        <authorList>
            <consortium name="The Genome Sequencing Platform"/>
            <person name="Di Palma F."/>
            <person name="Alfoldi J."/>
            <person name="Heiman D."/>
            <person name="Young S."/>
            <person name="Grabherr M."/>
            <person name="Johnson J."/>
            <person name="Lander E.S."/>
            <person name="Lindblad-Toh K."/>
        </authorList>
    </citation>
    <scope>NUCLEOTIDE SEQUENCE [LARGE SCALE GENOMIC DNA]</scope>
    <source>
        <strain evidence="15 16">JBL SC #1</strain>
    </source>
</reference>
<dbReference type="PROSITE" id="PS51377">
    <property type="entry name" value="KIND"/>
    <property type="match status" value="1"/>
</dbReference>
<dbReference type="HOGENOM" id="CLU_036751_0_0_1"/>
<evidence type="ECO:0000256" key="6">
    <source>
        <dbReference type="ARBA" id="ARBA00022475"/>
    </source>
</evidence>
<evidence type="ECO:0000256" key="10">
    <source>
        <dbReference type="ARBA" id="ARBA00023136"/>
    </source>
</evidence>
<evidence type="ECO:0000256" key="1">
    <source>
        <dbReference type="ARBA" id="ARBA00004180"/>
    </source>
</evidence>
<dbReference type="AlphaFoldDB" id="G1KYN0"/>
<dbReference type="GO" id="GO:0045010">
    <property type="term" value="P:actin nucleation"/>
    <property type="evidence" value="ECO:0007669"/>
    <property type="project" value="InterPro"/>
</dbReference>
<dbReference type="GO" id="GO:0051639">
    <property type="term" value="P:actin filament network formation"/>
    <property type="evidence" value="ECO:0000318"/>
    <property type="project" value="GO_Central"/>
</dbReference>
<dbReference type="GO" id="GO:0036089">
    <property type="term" value="P:cleavage furrow formation"/>
    <property type="evidence" value="ECO:0000318"/>
    <property type="project" value="GO_Central"/>
</dbReference>
<name>G1KYN0_ANOCA</name>
<evidence type="ECO:0000256" key="13">
    <source>
        <dbReference type="ARBA" id="ARBA00023329"/>
    </source>
</evidence>
<organism evidence="15 16">
    <name type="scientific">Anolis carolinensis</name>
    <name type="common">Green anole</name>
    <name type="synonym">American chameleon</name>
    <dbReference type="NCBI Taxonomy" id="28377"/>
    <lineage>
        <taxon>Eukaryota</taxon>
        <taxon>Metazoa</taxon>
        <taxon>Chordata</taxon>
        <taxon>Craniata</taxon>
        <taxon>Vertebrata</taxon>
        <taxon>Euteleostomi</taxon>
        <taxon>Lepidosauria</taxon>
        <taxon>Squamata</taxon>
        <taxon>Bifurcata</taxon>
        <taxon>Unidentata</taxon>
        <taxon>Episquamata</taxon>
        <taxon>Toxicofera</taxon>
        <taxon>Iguania</taxon>
        <taxon>Dactyloidae</taxon>
        <taxon>Anolis</taxon>
    </lineage>
</organism>
<keyword evidence="6" id="KW-1003">Cell membrane</keyword>
<dbReference type="STRING" id="28377.ENSACAP00000021036"/>
<dbReference type="InterPro" id="IPR029901">
    <property type="entry name" value="Spire"/>
</dbReference>
<dbReference type="Proteomes" id="UP000001646">
    <property type="component" value="Chromosome 3"/>
</dbReference>
<keyword evidence="16" id="KW-1185">Reference proteome</keyword>
<dbReference type="GO" id="GO:0015031">
    <property type="term" value="P:protein transport"/>
    <property type="evidence" value="ECO:0007669"/>
    <property type="project" value="UniProtKB-KW"/>
</dbReference>
<reference evidence="15" key="2">
    <citation type="submission" date="2025-08" db="UniProtKB">
        <authorList>
            <consortium name="Ensembl"/>
        </authorList>
    </citation>
    <scope>IDENTIFICATION</scope>
</reference>
<dbReference type="OrthoDB" id="10043757at2759"/>
<dbReference type="eggNOG" id="ENOG502R9W2">
    <property type="taxonomic scope" value="Eukaryota"/>
</dbReference>
<comment type="subcellular location">
    <subcellularLocation>
        <location evidence="3">Cell membrane</location>
        <topology evidence="3">Peripheral membrane protein</topology>
        <orientation evidence="3">Cytoplasmic side</orientation>
    </subcellularLocation>
    <subcellularLocation>
        <location evidence="2">Cytoplasm</location>
        <location evidence="2">Cytoskeleton</location>
    </subcellularLocation>
    <subcellularLocation>
        <location evidence="1">Cytoplasmic vesicle membrane</location>
        <topology evidence="1">Peripheral membrane protein</topology>
        <orientation evidence="1">Cytoplasmic side</orientation>
    </subcellularLocation>
</comment>
<keyword evidence="13" id="KW-0968">Cytoplasmic vesicle</keyword>
<gene>
    <name evidence="15" type="primary">LOC100559058</name>
</gene>
<dbReference type="Bgee" id="ENSACAG00000010156">
    <property type="expression patterns" value="Expressed in dewlap and 2 other cell types or tissues"/>
</dbReference>
<proteinExistence type="inferred from homology"/>
<dbReference type="GO" id="GO:0030659">
    <property type="term" value="C:cytoplasmic vesicle membrane"/>
    <property type="evidence" value="ECO:0000318"/>
    <property type="project" value="GO_Central"/>
</dbReference>
<keyword evidence="8" id="KW-0677">Repeat</keyword>
<dbReference type="GO" id="GO:0040038">
    <property type="term" value="P:polar body extrusion after meiotic divisions"/>
    <property type="evidence" value="ECO:0000318"/>
    <property type="project" value="GO_Central"/>
</dbReference>
<evidence type="ECO:0000256" key="3">
    <source>
        <dbReference type="ARBA" id="ARBA00004413"/>
    </source>
</evidence>
<evidence type="ECO:0000313" key="15">
    <source>
        <dbReference type="Ensembl" id="ENSACAP00000021036.3"/>
    </source>
</evidence>
<evidence type="ECO:0000256" key="5">
    <source>
        <dbReference type="ARBA" id="ARBA00022448"/>
    </source>
</evidence>
<keyword evidence="10" id="KW-0472">Membrane</keyword>
<dbReference type="SMART" id="SM00750">
    <property type="entry name" value="KIND"/>
    <property type="match status" value="1"/>
</dbReference>
<dbReference type="InParanoid" id="G1KYN0"/>
<feature type="domain" description="KIND" evidence="14">
    <location>
        <begin position="15"/>
        <end position="182"/>
    </location>
</feature>
<accession>G1KYN0</accession>
<evidence type="ECO:0000256" key="2">
    <source>
        <dbReference type="ARBA" id="ARBA00004245"/>
    </source>
</evidence>
<dbReference type="GeneID" id="100559058"/>
<dbReference type="Pfam" id="PF16474">
    <property type="entry name" value="KIND"/>
    <property type="match status" value="1"/>
</dbReference>
<protein>
    <recommendedName>
        <fullName evidence="14">KIND domain-containing protein</fullName>
    </recommendedName>
</protein>
<dbReference type="InterPro" id="IPR011019">
    <property type="entry name" value="KIND_dom"/>
</dbReference>
<dbReference type="GO" id="GO:0003779">
    <property type="term" value="F:actin binding"/>
    <property type="evidence" value="ECO:0007669"/>
    <property type="project" value="UniProtKB-KW"/>
</dbReference>
<evidence type="ECO:0000256" key="12">
    <source>
        <dbReference type="ARBA" id="ARBA00023212"/>
    </source>
</evidence>
<keyword evidence="9" id="KW-0653">Protein transport</keyword>
<dbReference type="GeneTree" id="ENSGT00390000003058"/>
<dbReference type="GO" id="GO:0005938">
    <property type="term" value="C:cell cortex"/>
    <property type="evidence" value="ECO:0000318"/>
    <property type="project" value="GO_Central"/>
</dbReference>
<dbReference type="Ensembl" id="ENSACAT00000029018.3">
    <property type="protein sequence ID" value="ENSACAP00000021036.3"/>
    <property type="gene ID" value="ENSACAG00000010156.4"/>
</dbReference>
<reference evidence="15" key="3">
    <citation type="submission" date="2025-09" db="UniProtKB">
        <authorList>
            <consortium name="Ensembl"/>
        </authorList>
    </citation>
    <scope>IDENTIFICATION</scope>
</reference>
<dbReference type="GO" id="GO:0051295">
    <property type="term" value="P:establishment of meiotic spindle localization"/>
    <property type="evidence" value="ECO:0000318"/>
    <property type="project" value="GO_Central"/>
</dbReference>